<protein>
    <submittedName>
        <fullName evidence="1">Uncharacterized protein</fullName>
    </submittedName>
</protein>
<dbReference type="AlphaFoldDB" id="A0AAQ3SB28"/>
<name>A0AAQ3SB28_VIGMU</name>
<gene>
    <name evidence="1" type="ORF">V8G54_004398</name>
</gene>
<keyword evidence="2" id="KW-1185">Reference proteome</keyword>
<dbReference type="Proteomes" id="UP001374535">
    <property type="component" value="Chromosome 1"/>
</dbReference>
<dbReference type="EMBL" id="CP144700">
    <property type="protein sequence ID" value="WVZ25854.1"/>
    <property type="molecule type" value="Genomic_DNA"/>
</dbReference>
<evidence type="ECO:0000313" key="2">
    <source>
        <dbReference type="Proteomes" id="UP001374535"/>
    </source>
</evidence>
<evidence type="ECO:0000313" key="1">
    <source>
        <dbReference type="EMBL" id="WVZ25854.1"/>
    </source>
</evidence>
<proteinExistence type="predicted"/>
<accession>A0AAQ3SB28</accession>
<organism evidence="1 2">
    <name type="scientific">Vigna mungo</name>
    <name type="common">Black gram</name>
    <name type="synonym">Phaseolus mungo</name>
    <dbReference type="NCBI Taxonomy" id="3915"/>
    <lineage>
        <taxon>Eukaryota</taxon>
        <taxon>Viridiplantae</taxon>
        <taxon>Streptophyta</taxon>
        <taxon>Embryophyta</taxon>
        <taxon>Tracheophyta</taxon>
        <taxon>Spermatophyta</taxon>
        <taxon>Magnoliopsida</taxon>
        <taxon>eudicotyledons</taxon>
        <taxon>Gunneridae</taxon>
        <taxon>Pentapetalae</taxon>
        <taxon>rosids</taxon>
        <taxon>fabids</taxon>
        <taxon>Fabales</taxon>
        <taxon>Fabaceae</taxon>
        <taxon>Papilionoideae</taxon>
        <taxon>50 kb inversion clade</taxon>
        <taxon>NPAAA clade</taxon>
        <taxon>indigoferoid/millettioid clade</taxon>
        <taxon>Phaseoleae</taxon>
        <taxon>Vigna</taxon>
    </lineage>
</organism>
<sequence>MKSIFPNLKQFLVYDCFQLKYMFGQYHVANKDYKEIHIQFSALELLYLHNLPKFARICSNNTFTVTWPSLKDFECYKCFYPFYGSVSFLTIPTNSREPIITIFMSYKL</sequence>
<reference evidence="1 2" key="1">
    <citation type="journal article" date="2023" name="Life. Sci Alliance">
        <title>Evolutionary insights into 3D genome organization and epigenetic landscape of Vigna mungo.</title>
        <authorList>
            <person name="Junaid A."/>
            <person name="Singh B."/>
            <person name="Bhatia S."/>
        </authorList>
    </citation>
    <scope>NUCLEOTIDE SEQUENCE [LARGE SCALE GENOMIC DNA]</scope>
    <source>
        <strain evidence="1">Urdbean</strain>
    </source>
</reference>